<evidence type="ECO:0000313" key="2">
    <source>
        <dbReference type="EMBL" id="KAB8291334.1"/>
    </source>
</evidence>
<feature type="region of interest" description="Disordered" evidence="1">
    <location>
        <begin position="1"/>
        <end position="21"/>
    </location>
</feature>
<comment type="caution">
    <text evidence="2">The sequence shown here is derived from an EMBL/GenBank/DDBJ whole genome shotgun (WGS) entry which is preliminary data.</text>
</comment>
<dbReference type="OrthoDB" id="3536685at2759"/>
<dbReference type="EMBL" id="VIGI01000015">
    <property type="protein sequence ID" value="KAB8291334.1"/>
    <property type="molecule type" value="Genomic_DNA"/>
</dbReference>
<dbReference type="AlphaFoldDB" id="A0A5N6JUA0"/>
<accession>A0A5N6JUA0</accession>
<organism evidence="2 3">
    <name type="scientific">Monilinia laxa</name>
    <name type="common">Brown rot fungus</name>
    <name type="synonym">Sclerotinia laxa</name>
    <dbReference type="NCBI Taxonomy" id="61186"/>
    <lineage>
        <taxon>Eukaryota</taxon>
        <taxon>Fungi</taxon>
        <taxon>Dikarya</taxon>
        <taxon>Ascomycota</taxon>
        <taxon>Pezizomycotina</taxon>
        <taxon>Leotiomycetes</taxon>
        <taxon>Helotiales</taxon>
        <taxon>Sclerotiniaceae</taxon>
        <taxon>Monilinia</taxon>
    </lineage>
</organism>
<reference evidence="2 3" key="1">
    <citation type="submission" date="2019-06" db="EMBL/GenBank/DDBJ databases">
        <title>Genome Sequence of the Brown Rot Fungal Pathogen Monilinia laxa.</title>
        <authorList>
            <person name="De Miccolis Angelini R.M."/>
            <person name="Landi L."/>
            <person name="Abate D."/>
            <person name="Pollastro S."/>
            <person name="Romanazzi G."/>
            <person name="Faretra F."/>
        </authorList>
    </citation>
    <scope>NUCLEOTIDE SEQUENCE [LARGE SCALE GENOMIC DNA]</scope>
    <source>
        <strain evidence="2 3">Mlax316</strain>
    </source>
</reference>
<sequence length="199" mass="21561">MAATQGQSSAGAAGVSAGGSPERLQPPQVSCWCARCVQRIYIAPRELCLLPENPSKVAGSNTVCSYCREQRGRCFKTPARLQPQILELQQRAADFVYWQDANAGLPSALRSTWVLPARPLAVYTDLPATAVMSIVTNWPAGTPAEYKALHAAQRVVIAGVNKAQRGIAGWAQMSAIDRNNLLKLDPVVTEEDGAHGYWW</sequence>
<evidence type="ECO:0000313" key="3">
    <source>
        <dbReference type="Proteomes" id="UP000326757"/>
    </source>
</evidence>
<dbReference type="Proteomes" id="UP000326757">
    <property type="component" value="Unassembled WGS sequence"/>
</dbReference>
<gene>
    <name evidence="2" type="ORF">EYC80_010016</name>
</gene>
<evidence type="ECO:0000256" key="1">
    <source>
        <dbReference type="SAM" id="MobiDB-lite"/>
    </source>
</evidence>
<protein>
    <submittedName>
        <fullName evidence="2">Uncharacterized protein</fullName>
    </submittedName>
</protein>
<name>A0A5N6JUA0_MONLA</name>
<keyword evidence="3" id="KW-1185">Reference proteome</keyword>
<proteinExistence type="predicted"/>
<feature type="compositionally biased region" description="Low complexity" evidence="1">
    <location>
        <begin position="1"/>
        <end position="20"/>
    </location>
</feature>